<evidence type="ECO:0000256" key="1">
    <source>
        <dbReference type="SAM" id="MobiDB-lite"/>
    </source>
</evidence>
<organism evidence="2 3">
    <name type="scientific">Neurospora hispaniola</name>
    <dbReference type="NCBI Taxonomy" id="588809"/>
    <lineage>
        <taxon>Eukaryota</taxon>
        <taxon>Fungi</taxon>
        <taxon>Dikarya</taxon>
        <taxon>Ascomycota</taxon>
        <taxon>Pezizomycotina</taxon>
        <taxon>Sordariomycetes</taxon>
        <taxon>Sordariomycetidae</taxon>
        <taxon>Sordariales</taxon>
        <taxon>Sordariaceae</taxon>
        <taxon>Neurospora</taxon>
    </lineage>
</organism>
<feature type="compositionally biased region" description="Acidic residues" evidence="1">
    <location>
        <begin position="153"/>
        <end position="169"/>
    </location>
</feature>
<accession>A0AAJ0IB28</accession>
<gene>
    <name evidence="2" type="ORF">B0T23DRAFT_404011</name>
</gene>
<dbReference type="EMBL" id="JAULSX010000003">
    <property type="protein sequence ID" value="KAK3495257.1"/>
    <property type="molecule type" value="Genomic_DNA"/>
</dbReference>
<dbReference type="GeneID" id="87876461"/>
<feature type="compositionally biased region" description="Low complexity" evidence="1">
    <location>
        <begin position="1"/>
        <end position="15"/>
    </location>
</feature>
<comment type="caution">
    <text evidence="2">The sequence shown here is derived from an EMBL/GenBank/DDBJ whole genome shotgun (WGS) entry which is preliminary data.</text>
</comment>
<evidence type="ECO:0000313" key="2">
    <source>
        <dbReference type="EMBL" id="KAK3495257.1"/>
    </source>
</evidence>
<dbReference type="Proteomes" id="UP001285908">
    <property type="component" value="Unassembled WGS sequence"/>
</dbReference>
<feature type="compositionally biased region" description="Low complexity" evidence="1">
    <location>
        <begin position="28"/>
        <end position="39"/>
    </location>
</feature>
<reference evidence="2 3" key="1">
    <citation type="journal article" date="2023" name="Mol. Phylogenet. Evol.">
        <title>Genome-scale phylogeny and comparative genomics of the fungal order Sordariales.</title>
        <authorList>
            <person name="Hensen N."/>
            <person name="Bonometti L."/>
            <person name="Westerberg I."/>
            <person name="Brannstrom I.O."/>
            <person name="Guillou S."/>
            <person name="Cros-Aarteil S."/>
            <person name="Calhoun S."/>
            <person name="Haridas S."/>
            <person name="Kuo A."/>
            <person name="Mondo S."/>
            <person name="Pangilinan J."/>
            <person name="Riley R."/>
            <person name="LaButti K."/>
            <person name="Andreopoulos B."/>
            <person name="Lipzen A."/>
            <person name="Chen C."/>
            <person name="Yan M."/>
            <person name="Daum C."/>
            <person name="Ng V."/>
            <person name="Clum A."/>
            <person name="Steindorff A."/>
            <person name="Ohm R.A."/>
            <person name="Martin F."/>
            <person name="Silar P."/>
            <person name="Natvig D.O."/>
            <person name="Lalanne C."/>
            <person name="Gautier V."/>
            <person name="Ament-Velasquez S.L."/>
            <person name="Kruys A."/>
            <person name="Hutchinson M.I."/>
            <person name="Powell A.J."/>
            <person name="Barry K."/>
            <person name="Miller A.N."/>
            <person name="Grigoriev I.V."/>
            <person name="Debuchy R."/>
            <person name="Gladieux P."/>
            <person name="Hiltunen Thoren M."/>
            <person name="Johannesson H."/>
        </authorList>
    </citation>
    <scope>NUCLEOTIDE SEQUENCE [LARGE SCALE GENOMIC DNA]</scope>
    <source>
        <strain evidence="2 3">FGSC 10403</strain>
    </source>
</reference>
<dbReference type="RefSeq" id="XP_062694686.1">
    <property type="nucleotide sequence ID" value="XM_062838839.1"/>
</dbReference>
<sequence length="195" mass="22017">MSSPSSNPRHSQSPDNQPPRNPRPLQPAPADAPGDAVPPLDEERLTAIANRILDAYDPNDFLGSMAAAFDRMREASGGDLTMFREIGLRVVAEISRRRNPEYVPNPAPPYTALPAMDEVTVALSVAEPEYTPRYTRYAQGQKRKREDQNNGYEEGEEVNDREDEEQSYEEQNHEDENGEEELNEEEINEEENDGE</sequence>
<dbReference type="AlphaFoldDB" id="A0AAJ0IB28"/>
<feature type="region of interest" description="Disordered" evidence="1">
    <location>
        <begin position="128"/>
        <end position="195"/>
    </location>
</feature>
<evidence type="ECO:0000313" key="3">
    <source>
        <dbReference type="Proteomes" id="UP001285908"/>
    </source>
</evidence>
<name>A0AAJ0IB28_9PEZI</name>
<proteinExistence type="predicted"/>
<feature type="region of interest" description="Disordered" evidence="1">
    <location>
        <begin position="1"/>
        <end position="42"/>
    </location>
</feature>
<feature type="compositionally biased region" description="Acidic residues" evidence="1">
    <location>
        <begin position="176"/>
        <end position="195"/>
    </location>
</feature>
<keyword evidence="3" id="KW-1185">Reference proteome</keyword>
<feature type="compositionally biased region" description="Pro residues" evidence="1">
    <location>
        <begin position="16"/>
        <end position="27"/>
    </location>
</feature>
<protein>
    <submittedName>
        <fullName evidence="2">Uncharacterized protein</fullName>
    </submittedName>
</protein>